<evidence type="ECO:0000313" key="2">
    <source>
        <dbReference type="Proteomes" id="UP000007129"/>
    </source>
</evidence>
<reference evidence="1 2" key="1">
    <citation type="journal article" date="2012" name="BMC Genomics">
        <title>Tools to kill: Genome of one of the most destructive plant pathogenic fungi Macrophomina phaseolina.</title>
        <authorList>
            <person name="Islam M.S."/>
            <person name="Haque M.S."/>
            <person name="Islam M.M."/>
            <person name="Emdad E.M."/>
            <person name="Halim A."/>
            <person name="Hossen Q.M.M."/>
            <person name="Hossain M.Z."/>
            <person name="Ahmed B."/>
            <person name="Rahim S."/>
            <person name="Rahman M.S."/>
            <person name="Alam M.M."/>
            <person name="Hou S."/>
            <person name="Wan X."/>
            <person name="Saito J.A."/>
            <person name="Alam M."/>
        </authorList>
    </citation>
    <scope>NUCLEOTIDE SEQUENCE [LARGE SCALE GENOMIC DNA]</scope>
    <source>
        <strain evidence="1 2">MS6</strain>
    </source>
</reference>
<accession>K2R6N7</accession>
<proteinExistence type="predicted"/>
<dbReference type="AlphaFoldDB" id="K2R6N7"/>
<dbReference type="VEuPathDB" id="FungiDB:MPH_04706"/>
<dbReference type="Proteomes" id="UP000007129">
    <property type="component" value="Unassembled WGS sequence"/>
</dbReference>
<evidence type="ECO:0000313" key="1">
    <source>
        <dbReference type="EMBL" id="EKG18016.1"/>
    </source>
</evidence>
<sequence length="154" mass="16907">MMLQSQPAKESRSHTSSTYVPFSNLRLRAEINTRCYIPIQVGASIPRCGRVMLKPPQLGEGEWGRPKTSHAALVSMTWALGALAKAWPTDTALGFSGHVSKAVNGHERYPGSIPEHLLWRPVISSVTLRLGSCKESVDASFQLCLFISFTTPLK</sequence>
<dbReference type="HOGENOM" id="CLU_1704562_0_0_1"/>
<gene>
    <name evidence="1" type="ORF">MPH_04706</name>
</gene>
<name>K2R6N7_MACPH</name>
<comment type="caution">
    <text evidence="1">The sequence shown here is derived from an EMBL/GenBank/DDBJ whole genome shotgun (WGS) entry which is preliminary data.</text>
</comment>
<organism evidence="1 2">
    <name type="scientific">Macrophomina phaseolina (strain MS6)</name>
    <name type="common">Charcoal rot fungus</name>
    <dbReference type="NCBI Taxonomy" id="1126212"/>
    <lineage>
        <taxon>Eukaryota</taxon>
        <taxon>Fungi</taxon>
        <taxon>Dikarya</taxon>
        <taxon>Ascomycota</taxon>
        <taxon>Pezizomycotina</taxon>
        <taxon>Dothideomycetes</taxon>
        <taxon>Dothideomycetes incertae sedis</taxon>
        <taxon>Botryosphaeriales</taxon>
        <taxon>Botryosphaeriaceae</taxon>
        <taxon>Macrophomina</taxon>
    </lineage>
</organism>
<protein>
    <submittedName>
        <fullName evidence="1">Uncharacterized protein</fullName>
    </submittedName>
</protein>
<dbReference type="InParanoid" id="K2R6N7"/>
<dbReference type="EMBL" id="AHHD01000218">
    <property type="protein sequence ID" value="EKG18016.1"/>
    <property type="molecule type" value="Genomic_DNA"/>
</dbReference>